<feature type="domain" description="Secretion system C-terminal sorting" evidence="3">
    <location>
        <begin position="214"/>
        <end position="281"/>
    </location>
</feature>
<evidence type="ECO:0000256" key="2">
    <source>
        <dbReference type="SAM" id="SignalP"/>
    </source>
</evidence>
<accession>A0A3P1B0L7</accession>
<dbReference type="EMBL" id="RQTJ01000016">
    <property type="protein sequence ID" value="RRA94647.1"/>
    <property type="molecule type" value="Genomic_DNA"/>
</dbReference>
<dbReference type="Gene3D" id="2.60.40.3080">
    <property type="match status" value="1"/>
</dbReference>
<sequence>MKKLLLSVAFVCVASITANAQTTLSQTGGVAPTKGTVACAESNQQTQQFIRMSDNAYFRAYTMAAATKIISVKVGVGSVQGNFPLTVTLYKSTGAFPGSFATGLTQLATKDATFTSANDLKLVEVTLDVPVAVASGDIIVAKIHHGAGVAGDGKRFYMGIAPTETASAYMLSTGCQINTPTVMTTINAEAKIIIDLVENANASSEQFFAENFNMYPNPATDVLNISSKKGLNASEVRITDMTGKVVRTQKDATTVNVSDLSAGTYLIDITTKEGKATSKFIKK</sequence>
<protein>
    <submittedName>
        <fullName evidence="4">T9SS C-terminal target domain-containing protein</fullName>
    </submittedName>
</protein>
<organism evidence="4 5">
    <name type="scientific">Paenimyroides viscosum</name>
    <dbReference type="NCBI Taxonomy" id="2488729"/>
    <lineage>
        <taxon>Bacteria</taxon>
        <taxon>Pseudomonadati</taxon>
        <taxon>Bacteroidota</taxon>
        <taxon>Flavobacteriia</taxon>
        <taxon>Flavobacteriales</taxon>
        <taxon>Flavobacteriaceae</taxon>
        <taxon>Paenimyroides</taxon>
    </lineage>
</organism>
<keyword evidence="1 2" id="KW-0732">Signal</keyword>
<evidence type="ECO:0000313" key="5">
    <source>
        <dbReference type="Proteomes" id="UP000268372"/>
    </source>
</evidence>
<dbReference type="AlphaFoldDB" id="A0A3P1B0L7"/>
<dbReference type="InterPro" id="IPR026444">
    <property type="entry name" value="Secre_tail"/>
</dbReference>
<evidence type="ECO:0000313" key="4">
    <source>
        <dbReference type="EMBL" id="RRA94647.1"/>
    </source>
</evidence>
<dbReference type="Pfam" id="PF18962">
    <property type="entry name" value="Por_Secre_tail"/>
    <property type="match status" value="1"/>
</dbReference>
<gene>
    <name evidence="4" type="ORF">EG242_08905</name>
</gene>
<proteinExistence type="predicted"/>
<name>A0A3P1B0L7_9FLAO</name>
<dbReference type="NCBIfam" id="TIGR04183">
    <property type="entry name" value="Por_Secre_tail"/>
    <property type="match status" value="1"/>
</dbReference>
<evidence type="ECO:0000259" key="3">
    <source>
        <dbReference type="Pfam" id="PF18962"/>
    </source>
</evidence>
<dbReference type="OrthoDB" id="1405746at2"/>
<feature type="chain" id="PRO_5018333736" evidence="2">
    <location>
        <begin position="21"/>
        <end position="283"/>
    </location>
</feature>
<keyword evidence="5" id="KW-1185">Reference proteome</keyword>
<reference evidence="4 5" key="1">
    <citation type="submission" date="2018-11" db="EMBL/GenBank/DDBJ databases">
        <title>Flavobacterium sp. nov., YIM 102796 draft genome.</title>
        <authorList>
            <person name="Li G."/>
            <person name="Jiang Y."/>
        </authorList>
    </citation>
    <scope>NUCLEOTIDE SEQUENCE [LARGE SCALE GENOMIC DNA]</scope>
    <source>
        <strain evidence="4 5">YIM 102796</strain>
    </source>
</reference>
<feature type="signal peptide" evidence="2">
    <location>
        <begin position="1"/>
        <end position="20"/>
    </location>
</feature>
<comment type="caution">
    <text evidence="4">The sequence shown here is derived from an EMBL/GenBank/DDBJ whole genome shotgun (WGS) entry which is preliminary data.</text>
</comment>
<dbReference type="Proteomes" id="UP000268372">
    <property type="component" value="Unassembled WGS sequence"/>
</dbReference>
<dbReference type="RefSeq" id="WP_124899546.1">
    <property type="nucleotide sequence ID" value="NZ_RQTJ01000016.1"/>
</dbReference>
<evidence type="ECO:0000256" key="1">
    <source>
        <dbReference type="ARBA" id="ARBA00022729"/>
    </source>
</evidence>